<gene>
    <name evidence="2" type="ORF">PV05_06166</name>
</gene>
<feature type="compositionally biased region" description="Basic and acidic residues" evidence="1">
    <location>
        <begin position="574"/>
        <end position="586"/>
    </location>
</feature>
<dbReference type="GeneID" id="25328074"/>
<feature type="compositionally biased region" description="Low complexity" evidence="1">
    <location>
        <begin position="511"/>
        <end position="524"/>
    </location>
</feature>
<feature type="compositionally biased region" description="Polar residues" evidence="1">
    <location>
        <begin position="181"/>
        <end position="190"/>
    </location>
</feature>
<name>A0A0D2EEB0_9EURO</name>
<feature type="compositionally biased region" description="Polar residues" evidence="1">
    <location>
        <begin position="451"/>
        <end position="477"/>
    </location>
</feature>
<feature type="compositionally biased region" description="Polar residues" evidence="1">
    <location>
        <begin position="211"/>
        <end position="227"/>
    </location>
</feature>
<reference evidence="2 3" key="1">
    <citation type="submission" date="2015-01" db="EMBL/GenBank/DDBJ databases">
        <title>The Genome Sequence of Exophiala xenobiotica CBS118157.</title>
        <authorList>
            <consortium name="The Broad Institute Genomics Platform"/>
            <person name="Cuomo C."/>
            <person name="de Hoog S."/>
            <person name="Gorbushina A."/>
            <person name="Stielow B."/>
            <person name="Teixiera M."/>
            <person name="Abouelleil A."/>
            <person name="Chapman S.B."/>
            <person name="Priest M."/>
            <person name="Young S.K."/>
            <person name="Wortman J."/>
            <person name="Nusbaum C."/>
            <person name="Birren B."/>
        </authorList>
    </citation>
    <scope>NUCLEOTIDE SEQUENCE [LARGE SCALE GENOMIC DNA]</scope>
    <source>
        <strain evidence="2 3">CBS 118157</strain>
    </source>
</reference>
<feature type="compositionally biased region" description="Basic and acidic residues" evidence="1">
    <location>
        <begin position="409"/>
        <end position="438"/>
    </location>
</feature>
<feature type="compositionally biased region" description="Polar residues" evidence="1">
    <location>
        <begin position="47"/>
        <end position="57"/>
    </location>
</feature>
<keyword evidence="3" id="KW-1185">Reference proteome</keyword>
<protein>
    <submittedName>
        <fullName evidence="2">Uncharacterized protein</fullName>
    </submittedName>
</protein>
<feature type="compositionally biased region" description="Polar residues" evidence="1">
    <location>
        <begin position="14"/>
        <end position="36"/>
    </location>
</feature>
<proteinExistence type="predicted"/>
<dbReference type="AlphaFoldDB" id="A0A0D2EEB0"/>
<sequence>MNHTQLADLLARTMPQNTSTGSSHRTAHSSNLSPRQKFQAHVRTLSDDSLASRNTPSPRRAPELQHVSGLRVKPDDSPPPRNPARPSPVYRYDEADLRVSRDGQPAFIAEEREAWARPSPLRIRKRPSTDVYFLQPPEEDSPVRQPSKDTRGLQPFAPFSDAVDENERPKTSRGPDPNRPSFDNYNSNGDQALVTRNSKFAEGSMNNRSAGISSTWHKHGSISSLSAAESDRESTPRASPQRSSIDLDEFKPPAVTPATLKQRLLKIGSTFKHNEKPTKVEAQPQVEKKKKGLRKSISMWNIHNIGDKRKTRASASTHDLDPKPSAPDSTAHHPTSDVLNDRKRRAEEAYAEQFGTKRRKSAGGQVNLPAAPAEPRPLPVPKSQSRNSGGSRRGRRVSSIAISTDSEMSDEHTDIDHHKRPSRRELEKENHQLREMLKHQQPRRKSDGSALVQTVSTSASTQHLAESDNTNDSQPRKVSSKKLDVPPLPPIPDRVALRNLSNTRNQPKNKATNASTTNTSANANLDGDSEDLKRPHLIISGAAGLPRPVSMILEEDEEATENKTPTPSPSPKRRVLEPSSVERRKTRDHIAMQMKGFKREQWEWPDDVF</sequence>
<dbReference type="Proteomes" id="UP000054342">
    <property type="component" value="Unassembled WGS sequence"/>
</dbReference>
<evidence type="ECO:0000313" key="3">
    <source>
        <dbReference type="Proteomes" id="UP000054342"/>
    </source>
</evidence>
<feature type="region of interest" description="Disordered" evidence="1">
    <location>
        <begin position="269"/>
        <end position="529"/>
    </location>
</feature>
<feature type="compositionally biased region" description="Polar residues" evidence="1">
    <location>
        <begin position="499"/>
        <end position="510"/>
    </location>
</feature>
<dbReference type="HOGENOM" id="CLU_444829_0_0_1"/>
<evidence type="ECO:0000313" key="2">
    <source>
        <dbReference type="EMBL" id="KIW53753.1"/>
    </source>
</evidence>
<dbReference type="RefSeq" id="XP_013314337.1">
    <property type="nucleotide sequence ID" value="XM_013458883.1"/>
</dbReference>
<feature type="region of interest" description="Disordered" evidence="1">
    <location>
        <begin position="127"/>
        <end position="190"/>
    </location>
</feature>
<evidence type="ECO:0000256" key="1">
    <source>
        <dbReference type="SAM" id="MobiDB-lite"/>
    </source>
</evidence>
<feature type="region of interest" description="Disordered" evidence="1">
    <location>
        <begin position="14"/>
        <end position="97"/>
    </location>
</feature>
<feature type="region of interest" description="Disordered" evidence="1">
    <location>
        <begin position="211"/>
        <end position="254"/>
    </location>
</feature>
<dbReference type="OrthoDB" id="4152101at2759"/>
<feature type="region of interest" description="Disordered" evidence="1">
    <location>
        <begin position="552"/>
        <end position="586"/>
    </location>
</feature>
<feature type="compositionally biased region" description="Basic and acidic residues" evidence="1">
    <location>
        <begin position="330"/>
        <end position="348"/>
    </location>
</feature>
<accession>A0A0D2EEB0</accession>
<organism evidence="2 3">
    <name type="scientific">Exophiala xenobiotica</name>
    <dbReference type="NCBI Taxonomy" id="348802"/>
    <lineage>
        <taxon>Eukaryota</taxon>
        <taxon>Fungi</taxon>
        <taxon>Dikarya</taxon>
        <taxon>Ascomycota</taxon>
        <taxon>Pezizomycotina</taxon>
        <taxon>Eurotiomycetes</taxon>
        <taxon>Chaetothyriomycetidae</taxon>
        <taxon>Chaetothyriales</taxon>
        <taxon>Herpotrichiellaceae</taxon>
        <taxon>Exophiala</taxon>
    </lineage>
</organism>
<dbReference type="EMBL" id="KN847320">
    <property type="protein sequence ID" value="KIW53753.1"/>
    <property type="molecule type" value="Genomic_DNA"/>
</dbReference>